<dbReference type="EMBL" id="JACYXJ010000003">
    <property type="protein sequence ID" value="MBD8876549.1"/>
    <property type="molecule type" value="Genomic_DNA"/>
</dbReference>
<keyword evidence="3" id="KW-1185">Reference proteome</keyword>
<dbReference type="PROSITE" id="PS50206">
    <property type="entry name" value="RHODANESE_3"/>
    <property type="match status" value="1"/>
</dbReference>
<feature type="domain" description="Rhodanese" evidence="1">
    <location>
        <begin position="39"/>
        <end position="130"/>
    </location>
</feature>
<accession>A0ABR9C9G2</accession>
<dbReference type="RefSeq" id="WP_192108999.1">
    <property type="nucleotide sequence ID" value="NZ_JACYXJ010000003.1"/>
</dbReference>
<reference evidence="2 3" key="1">
    <citation type="submission" date="2020-09" db="EMBL/GenBank/DDBJ databases">
        <title>The genome sequence of type strain Labrenzia polysiphoniae KACC 19711.</title>
        <authorList>
            <person name="Liu Y."/>
        </authorList>
    </citation>
    <scope>NUCLEOTIDE SEQUENCE [LARGE SCALE GENOMIC DNA]</scope>
    <source>
        <strain evidence="2 3">KACC 19711</strain>
    </source>
</reference>
<dbReference type="InterPro" id="IPR001307">
    <property type="entry name" value="Thiosulphate_STrfase_CS"/>
</dbReference>
<dbReference type="SMART" id="SM00450">
    <property type="entry name" value="RHOD"/>
    <property type="match status" value="1"/>
</dbReference>
<evidence type="ECO:0000259" key="1">
    <source>
        <dbReference type="PROSITE" id="PS50206"/>
    </source>
</evidence>
<dbReference type="InterPro" id="IPR036873">
    <property type="entry name" value="Rhodanese-like_dom_sf"/>
</dbReference>
<name>A0ABR9C9G2_9HYPH</name>
<dbReference type="PANTHER" id="PTHR43031:SF1">
    <property type="entry name" value="PYRIDINE NUCLEOTIDE-DISULPHIDE OXIDOREDUCTASE"/>
    <property type="match status" value="1"/>
</dbReference>
<dbReference type="PANTHER" id="PTHR43031">
    <property type="entry name" value="FAD-DEPENDENT OXIDOREDUCTASE"/>
    <property type="match status" value="1"/>
</dbReference>
<sequence length="137" mass="14700">MSLVSDFPAAASSDANRHFGGKLAFETDCDDVATVLRDGQPDFVLLHVVGTPEAYAKRHIPGAIHLPHREITEERMADWPKGTLFVVYCAGPHCNGADKAAFKLSGLGRPVKLMIGGITGWEDEGFPFASGDQPGHL</sequence>
<dbReference type="Pfam" id="PF00581">
    <property type="entry name" value="Rhodanese"/>
    <property type="match status" value="1"/>
</dbReference>
<protein>
    <submittedName>
        <fullName evidence="2">Rhodanese-like domain-containing protein</fullName>
    </submittedName>
</protein>
<dbReference type="Gene3D" id="3.40.250.10">
    <property type="entry name" value="Rhodanese-like domain"/>
    <property type="match status" value="1"/>
</dbReference>
<dbReference type="Proteomes" id="UP000615687">
    <property type="component" value="Unassembled WGS sequence"/>
</dbReference>
<dbReference type="PROSITE" id="PS00380">
    <property type="entry name" value="RHODANESE_1"/>
    <property type="match status" value="1"/>
</dbReference>
<dbReference type="InterPro" id="IPR001763">
    <property type="entry name" value="Rhodanese-like_dom"/>
</dbReference>
<evidence type="ECO:0000313" key="2">
    <source>
        <dbReference type="EMBL" id="MBD8876549.1"/>
    </source>
</evidence>
<evidence type="ECO:0000313" key="3">
    <source>
        <dbReference type="Proteomes" id="UP000615687"/>
    </source>
</evidence>
<dbReference type="SUPFAM" id="SSF52821">
    <property type="entry name" value="Rhodanese/Cell cycle control phosphatase"/>
    <property type="match status" value="1"/>
</dbReference>
<proteinExistence type="predicted"/>
<comment type="caution">
    <text evidence="2">The sequence shown here is derived from an EMBL/GenBank/DDBJ whole genome shotgun (WGS) entry which is preliminary data.</text>
</comment>
<gene>
    <name evidence="2" type="ORF">IG617_09650</name>
</gene>
<dbReference type="InterPro" id="IPR050229">
    <property type="entry name" value="GlpE_sulfurtransferase"/>
</dbReference>
<dbReference type="CDD" id="cd01521">
    <property type="entry name" value="RHOD_PspE2"/>
    <property type="match status" value="1"/>
</dbReference>
<organism evidence="2 3">
    <name type="scientific">Roseibium polysiphoniae</name>
    <dbReference type="NCBI Taxonomy" id="2571221"/>
    <lineage>
        <taxon>Bacteria</taxon>
        <taxon>Pseudomonadati</taxon>
        <taxon>Pseudomonadota</taxon>
        <taxon>Alphaproteobacteria</taxon>
        <taxon>Hyphomicrobiales</taxon>
        <taxon>Stappiaceae</taxon>
        <taxon>Roseibium</taxon>
    </lineage>
</organism>